<proteinExistence type="inferred from homology"/>
<name>A0A1H6B1I3_9SPHI</name>
<dbReference type="Pfam" id="PF00207">
    <property type="entry name" value="A2M"/>
    <property type="match status" value="1"/>
</dbReference>
<evidence type="ECO:0000259" key="3">
    <source>
        <dbReference type="SMART" id="SM01360"/>
    </source>
</evidence>
<protein>
    <submittedName>
        <fullName evidence="4">MG2 domain-containing protein</fullName>
    </submittedName>
</protein>
<evidence type="ECO:0000256" key="2">
    <source>
        <dbReference type="SAM" id="SignalP"/>
    </source>
</evidence>
<dbReference type="EMBL" id="FNUT01000009">
    <property type="protein sequence ID" value="SEG54688.1"/>
    <property type="molecule type" value="Genomic_DNA"/>
</dbReference>
<dbReference type="Pfam" id="PF17973">
    <property type="entry name" value="bMG10"/>
    <property type="match status" value="1"/>
</dbReference>
<dbReference type="PANTHER" id="PTHR40094:SF1">
    <property type="entry name" value="UBIQUITIN DOMAIN-CONTAINING PROTEIN"/>
    <property type="match status" value="1"/>
</dbReference>
<dbReference type="PANTHER" id="PTHR40094">
    <property type="entry name" value="ALPHA-2-MACROGLOBULIN HOMOLOG"/>
    <property type="match status" value="1"/>
</dbReference>
<feature type="domain" description="Alpha-2-macroglobulin" evidence="3">
    <location>
        <begin position="1201"/>
        <end position="1291"/>
    </location>
</feature>
<dbReference type="InterPro" id="IPR008930">
    <property type="entry name" value="Terpenoid_cyclase/PrenylTrfase"/>
</dbReference>
<evidence type="ECO:0000313" key="5">
    <source>
        <dbReference type="Proteomes" id="UP000236731"/>
    </source>
</evidence>
<dbReference type="InterPro" id="IPR001599">
    <property type="entry name" value="Macroglobln_a2"/>
</dbReference>
<dbReference type="InterPro" id="IPR041246">
    <property type="entry name" value="Bact_MG10"/>
</dbReference>
<feature type="signal peptide" evidence="2">
    <location>
        <begin position="1"/>
        <end position="27"/>
    </location>
</feature>
<dbReference type="InterPro" id="IPR051802">
    <property type="entry name" value="YfhM-like"/>
</dbReference>
<dbReference type="SMART" id="SM01360">
    <property type="entry name" value="A2M"/>
    <property type="match status" value="1"/>
</dbReference>
<sequence length="1928" mass="220269">MIHKVMKQLFILICMLLPILSFGQGNAGDPSIQEKWKEVERLISIHNYEEAKPILSDIKAYAKRTGNDPMVLRAFLAENRLLLVNVTEDQFFLKIDQHFQQEISTAKPVVKSLLQFFYAEFLNSERRFRSQSDHPFVAGNDSTKNKIIDSIFQQALENKQLLKKEGLTNWQYLLTDSTNQSLTPTLFHQIGLQYINFLPNMGKKSEPKIQQLADEISTLNRSAGYANAEAYLAYRKLMLKPSNNLQKALLQQVETYKSDFNAFLLSKVAELLAAREKYVEALAMLEQAKQDYANSPWLKDIEFLENIIKMPSLGVEFKYEQPTQTYVPFFINFRNTKDLYIRVYNITNTPENFQKFTFEQDSASRKVTTTAALTYEERVDLDREEDFKEHKTIYKLNPLKAGNYMVLVSNNKDFIHDGLFHTVAKNPIIITDQFSYLENRTDKEDNESLLVQLINRNDGQPYAQRKIQIFHNTTDSTIQVSKTATTNKQGLLIFKPKESDDAFANGDFLLYLEDEKQLVPLNRQSARYNYFQDYVDDKENIRARTISDRAIYRPGQTVYFKSIIYTSDFLSGKVLEGQKITAKLVDGNGQHVDSLTLTSNSFGSIHGELHIPKLTLNGGMRIEIYRGKEQINAHFFRVEEYKRPTFKVLFDTNEETYTRTDTAVFSGKVETFSGVNLSGATVNYKVNITSYGSIYRQFQLQDSTVTVAEDGRFNIRIPLTDTALTKLKSFSIQVTAEVVNQTGEMQQAVAFYQFDEKPWRINILTEDRAEEKKWATLHIDTKNQNGQPLKFAGKVNIYKFQEPEVALPPQTFQFKDANFHILDKKAYKEYFPLIYDDTRLKDPKKTLVKSYTFDTNDTSLVKLDAELFDRGAYLVEAISMQGKDTVTSTRTVELYAAETHKITDKDFLVANFDKTQYKEGDRAKITFYSDVKEAKYLYLYTSNSFSEEEIQILPFQNGKSEYSFPVTREHIALDFNVSALLIVNNLAENIDLQIPAADASKKLQIRTKTFRDKILPGTQETWSFEIRQDGKVIPAEVLATMYDASLDEFQVNYIRGYFETDFPHNYQSKRELVDLFYWSNYPQSIAVINPIQMVTPLGSRIPMFMNYGLWRNLDWENYNRTIIHGFSRVDYSASAIESDAVLNEVAVIGMAGKVAGLSVASFEPTAYDDLHDAPLRQEKEAIKDGSGAIDQVVPRTNLKETAFFYPNLTTDKDGLISFDFTTPEALTKWKLQLFAHGKKLEVGEAMHYAQTQKQLMVQPNLPRYFRENDEMILKAQVQNLSDGQQKGQAKIAFINLVDHAEVTKDFVIDSESVSFDVKQGANQTVSWKIKVPAGYPTVQVKIVAASDSYSDGEVQELAVLNNSILISETQKLTLKPQQQQELILESAGKENLTAKVQVQSNPILEIISALDYLNNYPYDCTEQQTSRWFALKMVEYIGSEYPAIANYFKAITERETKGRLADNSALASLSAQEMPWIRDMQADEKKLAALAELFNSNIHSELQQLENKLQKAQLDNGAFPWFEGGSANTVISIRILEVAGKALQLKPSSIGSKMQGSMKKLIQNLDADPAIFGEKASASIALDYLYARHFWHGVVPVPAKAKQTLQARIAKAPLHTAGSPAGIAAKAWIVNQLFGAGKEANELKNRIMQEVIYDENRGMYWESNSNHYNDISLHSYLLEAYKLYDPTKLNAISQWIFYKKEANYWRSTWMTVDAIYSLLLTNNPQDFRMENNVQVLVDRQAVAMDSVILGQTSKTFTPQELQTDTHIEIKNNNDRTVYGGLIHQFFLPLDQVEASTKGLKVSKVYQVERKGEWLESKEAKIGEKIRVVLTVINDEDLQYVHLKDSRPSGVEPVFRSSGYHWREGYYFTLKDASTNYFFDYLPKGKRTFTYEVKANNIGAFNSGITQIEGMYDPTTNARSGNIQLRIVE</sequence>
<dbReference type="InterPro" id="IPR002890">
    <property type="entry name" value="MG2"/>
</dbReference>
<gene>
    <name evidence="4" type="ORF">SAMN05421877_109101</name>
</gene>
<dbReference type="Gene3D" id="2.60.40.1930">
    <property type="match status" value="1"/>
</dbReference>
<feature type="chain" id="PRO_5009293222" evidence="2">
    <location>
        <begin position="28"/>
        <end position="1928"/>
    </location>
</feature>
<organism evidence="4 5">
    <name type="scientific">Sphingobacterium lactis</name>
    <dbReference type="NCBI Taxonomy" id="797291"/>
    <lineage>
        <taxon>Bacteria</taxon>
        <taxon>Pseudomonadati</taxon>
        <taxon>Bacteroidota</taxon>
        <taxon>Sphingobacteriia</taxon>
        <taxon>Sphingobacteriales</taxon>
        <taxon>Sphingobacteriaceae</taxon>
        <taxon>Sphingobacterium</taxon>
    </lineage>
</organism>
<keyword evidence="5" id="KW-1185">Reference proteome</keyword>
<dbReference type="Pfam" id="PF01835">
    <property type="entry name" value="MG2"/>
    <property type="match status" value="1"/>
</dbReference>
<evidence type="ECO:0000256" key="1">
    <source>
        <dbReference type="ARBA" id="ARBA00010556"/>
    </source>
</evidence>
<comment type="similarity">
    <text evidence="1">Belongs to the protease inhibitor I39 (alpha-2-macroglobulin) family. Bacterial alpha-2-macroglobulin subfamily.</text>
</comment>
<dbReference type="Gene3D" id="1.50.10.20">
    <property type="match status" value="1"/>
</dbReference>
<accession>A0A1H6B1I3</accession>
<dbReference type="Proteomes" id="UP000236731">
    <property type="component" value="Unassembled WGS sequence"/>
</dbReference>
<reference evidence="5" key="1">
    <citation type="submission" date="2016-10" db="EMBL/GenBank/DDBJ databases">
        <authorList>
            <person name="Varghese N."/>
            <person name="Submissions S."/>
        </authorList>
    </citation>
    <scope>NUCLEOTIDE SEQUENCE [LARGE SCALE GENOMIC DNA]</scope>
    <source>
        <strain evidence="5">DSM 22361</strain>
    </source>
</reference>
<dbReference type="SUPFAM" id="SSF48239">
    <property type="entry name" value="Terpenoid cyclases/Protein prenyltransferases"/>
    <property type="match status" value="1"/>
</dbReference>
<keyword evidence="2" id="KW-0732">Signal</keyword>
<evidence type="ECO:0000313" key="4">
    <source>
        <dbReference type="EMBL" id="SEG54688.1"/>
    </source>
</evidence>
<dbReference type="GO" id="GO:0004866">
    <property type="term" value="F:endopeptidase inhibitor activity"/>
    <property type="evidence" value="ECO:0007669"/>
    <property type="project" value="InterPro"/>
</dbReference>